<keyword evidence="1" id="KW-0472">Membrane</keyword>
<proteinExistence type="predicted"/>
<dbReference type="STRING" id="1797994.A2227_07130"/>
<protein>
    <submittedName>
        <fullName evidence="2">Uncharacterized protein</fullName>
    </submittedName>
</protein>
<dbReference type="AlphaFoldDB" id="A0A1F5SEG5"/>
<evidence type="ECO:0000313" key="3">
    <source>
        <dbReference type="Proteomes" id="UP000178367"/>
    </source>
</evidence>
<feature type="transmembrane region" description="Helical" evidence="1">
    <location>
        <begin position="12"/>
        <end position="36"/>
    </location>
</feature>
<gene>
    <name evidence="2" type="ORF">A2227_07130</name>
</gene>
<dbReference type="Proteomes" id="UP000178367">
    <property type="component" value="Unassembled WGS sequence"/>
</dbReference>
<feature type="transmembrane region" description="Helical" evidence="1">
    <location>
        <begin position="82"/>
        <end position="105"/>
    </location>
</feature>
<dbReference type="EMBL" id="MFGB01000023">
    <property type="protein sequence ID" value="OGF25094.1"/>
    <property type="molecule type" value="Genomic_DNA"/>
</dbReference>
<keyword evidence="1" id="KW-1133">Transmembrane helix</keyword>
<reference evidence="2 3" key="1">
    <citation type="journal article" date="2016" name="Nat. Commun.">
        <title>Thousands of microbial genomes shed light on interconnected biogeochemical processes in an aquifer system.</title>
        <authorList>
            <person name="Anantharaman K."/>
            <person name="Brown C.T."/>
            <person name="Hug L.A."/>
            <person name="Sharon I."/>
            <person name="Castelle C.J."/>
            <person name="Probst A.J."/>
            <person name="Thomas B.C."/>
            <person name="Singh A."/>
            <person name="Wilkins M.J."/>
            <person name="Karaoz U."/>
            <person name="Brodie E.L."/>
            <person name="Williams K.H."/>
            <person name="Hubbard S.S."/>
            <person name="Banfield J.F."/>
        </authorList>
    </citation>
    <scope>NUCLEOTIDE SEQUENCE [LARGE SCALE GENOMIC DNA]</scope>
</reference>
<evidence type="ECO:0000256" key="1">
    <source>
        <dbReference type="SAM" id="Phobius"/>
    </source>
</evidence>
<organism evidence="2 3">
    <name type="scientific">Candidatus Falkowbacteria bacterium RIFOXYA2_FULL_47_19</name>
    <dbReference type="NCBI Taxonomy" id="1797994"/>
    <lineage>
        <taxon>Bacteria</taxon>
        <taxon>Candidatus Falkowiibacteriota</taxon>
    </lineage>
</organism>
<comment type="caution">
    <text evidence="2">The sequence shown here is derived from an EMBL/GenBank/DDBJ whole genome shotgun (WGS) entry which is preliminary data.</text>
</comment>
<feature type="transmembrane region" description="Helical" evidence="1">
    <location>
        <begin position="48"/>
        <end position="70"/>
    </location>
</feature>
<keyword evidence="1" id="KW-0812">Transmembrane</keyword>
<name>A0A1F5SEG5_9BACT</name>
<accession>A0A1F5SEG5</accession>
<sequence>MFKKIKNKISLPVFFGLITALLDLGLWVWFVAYGLLNYRPGIFEEGLLGLMILHMPSSILLPTLGSFILSPFLTSDSIVPQTIFLFIVGILQYFFIGYLLGRLVLFFKKKINKRKEFKKQDVDKKLS</sequence>
<evidence type="ECO:0000313" key="2">
    <source>
        <dbReference type="EMBL" id="OGF25094.1"/>
    </source>
</evidence>